<dbReference type="CDD" id="cd11482">
    <property type="entry name" value="SLC-NCS1sbd_NRT1-like"/>
    <property type="match status" value="1"/>
</dbReference>
<feature type="transmembrane region" description="Helical" evidence="6">
    <location>
        <begin position="278"/>
        <end position="300"/>
    </location>
</feature>
<dbReference type="InterPro" id="IPR012681">
    <property type="entry name" value="NCS1"/>
</dbReference>
<feature type="transmembrane region" description="Helical" evidence="6">
    <location>
        <begin position="328"/>
        <end position="348"/>
    </location>
</feature>
<feature type="transmembrane region" description="Helical" evidence="6">
    <location>
        <begin position="479"/>
        <end position="501"/>
    </location>
</feature>
<evidence type="ECO:0000256" key="3">
    <source>
        <dbReference type="ARBA" id="ARBA00022692"/>
    </source>
</evidence>
<dbReference type="GO" id="GO:0005886">
    <property type="term" value="C:plasma membrane"/>
    <property type="evidence" value="ECO:0007669"/>
    <property type="project" value="TreeGrafter"/>
</dbReference>
<name>A0A427Y4Y3_9TREE</name>
<dbReference type="PANTHER" id="PTHR30618">
    <property type="entry name" value="NCS1 FAMILY PURINE/PYRIMIDINE TRANSPORTER"/>
    <property type="match status" value="1"/>
</dbReference>
<reference evidence="7 8" key="1">
    <citation type="submission" date="2018-11" db="EMBL/GenBank/DDBJ databases">
        <title>Genome sequence of Apiotrichum porosum DSM 27194.</title>
        <authorList>
            <person name="Aliyu H."/>
            <person name="Gorte O."/>
            <person name="Ochsenreither K."/>
        </authorList>
    </citation>
    <scope>NUCLEOTIDE SEQUENCE [LARGE SCALE GENOMIC DNA]</scope>
    <source>
        <strain evidence="7 8">DSM 27194</strain>
    </source>
</reference>
<dbReference type="InterPro" id="IPR001248">
    <property type="entry name" value="Pur-cyt_permease"/>
</dbReference>
<dbReference type="InterPro" id="IPR045225">
    <property type="entry name" value="Uracil/uridine/allantoin_perm"/>
</dbReference>
<feature type="transmembrane region" description="Helical" evidence="6">
    <location>
        <begin position="99"/>
        <end position="123"/>
    </location>
</feature>
<evidence type="ECO:0000313" key="7">
    <source>
        <dbReference type="EMBL" id="RSH86143.1"/>
    </source>
</evidence>
<keyword evidence="4 6" id="KW-1133">Transmembrane helix</keyword>
<dbReference type="Gene3D" id="1.10.4160.10">
    <property type="entry name" value="Hydantoin permease"/>
    <property type="match status" value="1"/>
</dbReference>
<evidence type="ECO:0000256" key="4">
    <source>
        <dbReference type="ARBA" id="ARBA00022989"/>
    </source>
</evidence>
<dbReference type="GeneID" id="39588917"/>
<feature type="transmembrane region" description="Helical" evidence="6">
    <location>
        <begin position="130"/>
        <end position="152"/>
    </location>
</feature>
<comment type="caution">
    <text evidence="7">The sequence shown here is derived from an EMBL/GenBank/DDBJ whole genome shotgun (WGS) entry which is preliminary data.</text>
</comment>
<proteinExistence type="inferred from homology"/>
<evidence type="ECO:0000256" key="1">
    <source>
        <dbReference type="ARBA" id="ARBA00004141"/>
    </source>
</evidence>
<sequence length="543" mass="59780">MVAAKTLLSKLEAEHPEGMTAKDMLLSNTDLLPVSDDKKTWNHFSYVSFWIADSFNLNTFTIASSMITMGLSWWQAFICVIIGYTLVGPLLVLNARPGAVHGIMFPAVNRTTFGIFGSLWPILNRAGMACIWWGVQAWLGGECVYVLIRSIWPSFARLHNSMPASSETTTAYIVSFIIYWILSLPVTYVPLHKLHWLFMAKAVVGPIVGFALFGWSITRAGGIGPVFAQKSSLHGSDLHWAMLTAISSCTSNMFTLVTNAPDFASRAKTPGAAVWPQLIALPVGFTITSFLGIVIASTSVPQFGTQIWDVVKIMDTMLDKDGSSKTRAGMAFISAGFIYVQLLLNVAANSLSAGCDLTALFPRFINIRRGGYICMIVGICMNPWLMYKSSATFGSYLGAYGVLLSCIAGPMITDYWLVRRGHMRLHDLYTFEKSGWYHYTLGINWRAYAAYLAGFAINAPGFIYSCNPNINVPLSAQRIYTLSWLTGTGVSALVYYICCFVSPPPGMNKSFEEIDESEFRLELFDAAPPVDYKDGADVQVQAV</sequence>
<keyword evidence="8" id="KW-1185">Reference proteome</keyword>
<feature type="transmembrane region" description="Helical" evidence="6">
    <location>
        <begin position="73"/>
        <end position="93"/>
    </location>
</feature>
<dbReference type="PANTHER" id="PTHR30618:SF2">
    <property type="entry name" value="ALLANTOIN PERMEASE-RELATED"/>
    <property type="match status" value="1"/>
</dbReference>
<evidence type="ECO:0008006" key="9">
    <source>
        <dbReference type="Google" id="ProtNLM"/>
    </source>
</evidence>
<dbReference type="OrthoDB" id="2018619at2759"/>
<dbReference type="GO" id="GO:0015205">
    <property type="term" value="F:nucleobase transmembrane transporter activity"/>
    <property type="evidence" value="ECO:0007669"/>
    <property type="project" value="TreeGrafter"/>
</dbReference>
<evidence type="ECO:0000256" key="5">
    <source>
        <dbReference type="ARBA" id="ARBA00023136"/>
    </source>
</evidence>
<evidence type="ECO:0000256" key="2">
    <source>
        <dbReference type="ARBA" id="ARBA00008974"/>
    </source>
</evidence>
<dbReference type="FunFam" id="1.10.4160.10:FF:000001">
    <property type="entry name" value="Uracil permease, putative"/>
    <property type="match status" value="1"/>
</dbReference>
<comment type="similarity">
    <text evidence="2">Belongs to the purine-cytosine permease (2.A.39) family.</text>
</comment>
<feature type="transmembrane region" description="Helical" evidence="6">
    <location>
        <begin position="439"/>
        <end position="459"/>
    </location>
</feature>
<comment type="subcellular location">
    <subcellularLocation>
        <location evidence="1">Membrane</location>
        <topology evidence="1">Multi-pass membrane protein</topology>
    </subcellularLocation>
</comment>
<evidence type="ECO:0000256" key="6">
    <source>
        <dbReference type="SAM" id="Phobius"/>
    </source>
</evidence>
<dbReference type="RefSeq" id="XP_028478928.1">
    <property type="nucleotide sequence ID" value="XM_028619956.1"/>
</dbReference>
<feature type="transmembrane region" description="Helical" evidence="6">
    <location>
        <begin position="393"/>
        <end position="418"/>
    </location>
</feature>
<keyword evidence="5 6" id="KW-0472">Membrane</keyword>
<keyword evidence="3 6" id="KW-0812">Transmembrane</keyword>
<dbReference type="AlphaFoldDB" id="A0A427Y4Y3"/>
<dbReference type="EMBL" id="RSCE01000002">
    <property type="protein sequence ID" value="RSH86143.1"/>
    <property type="molecule type" value="Genomic_DNA"/>
</dbReference>
<feature type="transmembrane region" description="Helical" evidence="6">
    <location>
        <begin position="369"/>
        <end position="387"/>
    </location>
</feature>
<feature type="transmembrane region" description="Helical" evidence="6">
    <location>
        <begin position="198"/>
        <end position="218"/>
    </location>
</feature>
<accession>A0A427Y4Y3</accession>
<dbReference type="NCBIfam" id="TIGR00800">
    <property type="entry name" value="ncs1"/>
    <property type="match status" value="1"/>
</dbReference>
<feature type="transmembrane region" description="Helical" evidence="6">
    <location>
        <begin position="238"/>
        <end position="257"/>
    </location>
</feature>
<gene>
    <name evidence="7" type="ORF">EHS24_004374</name>
</gene>
<dbReference type="Pfam" id="PF02133">
    <property type="entry name" value="Transp_cyt_pur"/>
    <property type="match status" value="1"/>
</dbReference>
<protein>
    <recommendedName>
        <fullName evidence="9">Uracil permease</fullName>
    </recommendedName>
</protein>
<evidence type="ECO:0000313" key="8">
    <source>
        <dbReference type="Proteomes" id="UP000279236"/>
    </source>
</evidence>
<dbReference type="Proteomes" id="UP000279236">
    <property type="component" value="Unassembled WGS sequence"/>
</dbReference>
<organism evidence="7 8">
    <name type="scientific">Apiotrichum porosum</name>
    <dbReference type="NCBI Taxonomy" id="105984"/>
    <lineage>
        <taxon>Eukaryota</taxon>
        <taxon>Fungi</taxon>
        <taxon>Dikarya</taxon>
        <taxon>Basidiomycota</taxon>
        <taxon>Agaricomycotina</taxon>
        <taxon>Tremellomycetes</taxon>
        <taxon>Trichosporonales</taxon>
        <taxon>Trichosporonaceae</taxon>
        <taxon>Apiotrichum</taxon>
    </lineage>
</organism>
<feature type="transmembrane region" description="Helical" evidence="6">
    <location>
        <begin position="172"/>
        <end position="191"/>
    </location>
</feature>